<keyword evidence="3" id="KW-1185">Reference proteome</keyword>
<proteinExistence type="predicted"/>
<dbReference type="Proteomes" id="UP000256774">
    <property type="component" value="Unassembled WGS sequence"/>
</dbReference>
<dbReference type="EMBL" id="QUNR01000003">
    <property type="protein sequence ID" value="REH37846.1"/>
    <property type="molecule type" value="Genomic_DNA"/>
</dbReference>
<evidence type="ECO:0000313" key="2">
    <source>
        <dbReference type="EMBL" id="REH37846.1"/>
    </source>
</evidence>
<name>A0A3E0H450_9GAMM</name>
<evidence type="ECO:0000313" key="3">
    <source>
        <dbReference type="Proteomes" id="UP000256774"/>
    </source>
</evidence>
<reference evidence="2 3" key="1">
    <citation type="submission" date="2018-08" db="EMBL/GenBank/DDBJ databases">
        <title>Genomic Encyclopedia of Type Strains, Phase IV (KMG-IV): sequencing the most valuable type-strain genomes for metagenomic binning, comparative biology and taxonomic classification.</title>
        <authorList>
            <person name="Goeker M."/>
        </authorList>
    </citation>
    <scope>NUCLEOTIDE SEQUENCE [LARGE SCALE GENOMIC DNA]</scope>
    <source>
        <strain evidence="2 3">DSM 26022</strain>
    </source>
</reference>
<evidence type="ECO:0000256" key="1">
    <source>
        <dbReference type="SAM" id="Phobius"/>
    </source>
</evidence>
<feature type="transmembrane region" description="Helical" evidence="1">
    <location>
        <begin position="136"/>
        <end position="161"/>
    </location>
</feature>
<keyword evidence="1" id="KW-1133">Transmembrane helix</keyword>
<comment type="caution">
    <text evidence="2">The sequence shown here is derived from an EMBL/GenBank/DDBJ whole genome shotgun (WGS) entry which is preliminary data.</text>
</comment>
<dbReference type="RefSeq" id="WP_220375742.1">
    <property type="nucleotide sequence ID" value="NZ_QUNR01000003.1"/>
</dbReference>
<sequence length="168" mass="18191">MALNDFPIIHTLLVGAEQQITSISLALLAASGLLMTGLLTGLWKYLAIATSPQSRAPYYVDIAHRSSLMYSFSALLVAFMAALSPFSPTMTWWATAGPLFFFASAVFTYMVHGYLNDTRNQLAKPYVLGKRHLPGVMIHGFMGLLALVEIAGVAVLAVGVWQTLSPLL</sequence>
<organism evidence="2 3">
    <name type="scientific">Paraperlucidibaca baekdonensis</name>
    <dbReference type="NCBI Taxonomy" id="748120"/>
    <lineage>
        <taxon>Bacteria</taxon>
        <taxon>Pseudomonadati</taxon>
        <taxon>Pseudomonadota</taxon>
        <taxon>Gammaproteobacteria</taxon>
        <taxon>Moraxellales</taxon>
        <taxon>Moraxellaceae</taxon>
        <taxon>Paraperlucidibaca</taxon>
    </lineage>
</organism>
<gene>
    <name evidence="2" type="ORF">DFR26_1630</name>
</gene>
<feature type="transmembrane region" description="Helical" evidence="1">
    <location>
        <begin position="92"/>
        <end position="115"/>
    </location>
</feature>
<feature type="transmembrane region" description="Helical" evidence="1">
    <location>
        <begin position="20"/>
        <end position="46"/>
    </location>
</feature>
<keyword evidence="1" id="KW-0472">Membrane</keyword>
<protein>
    <submittedName>
        <fullName evidence="2">Uncharacterized protein</fullName>
    </submittedName>
</protein>
<accession>A0A3E0H450</accession>
<keyword evidence="1" id="KW-0812">Transmembrane</keyword>
<dbReference type="AlphaFoldDB" id="A0A3E0H450"/>
<feature type="transmembrane region" description="Helical" evidence="1">
    <location>
        <begin position="67"/>
        <end position="86"/>
    </location>
</feature>